<dbReference type="AlphaFoldDB" id="A0A699GIY1"/>
<proteinExistence type="predicted"/>
<name>A0A699GIY1_TANCI</name>
<protein>
    <submittedName>
        <fullName evidence="3">Uncharacterized protein</fullName>
    </submittedName>
</protein>
<sequence>MVLGYISGLESVEERLKFFKTNESVYIEDIKLLKVKIQIKDIAIKELRRKLEVAQKEKEGIHLTIEKLKNASKSLNKLIDCQIVENCKKRLGYESYNVVPPPYIGNFMPPKPDLSYIGLDEFANKPIVENCDAKTSKSKPKDVRKNNDAPIIKEWMSDDEKEEVTQPKIEKKIVKLSISKIEFVKPKQQEKNARKTIKQVEKPRQNTRRPRGNKRY</sequence>
<feature type="region of interest" description="Disordered" evidence="2">
    <location>
        <begin position="187"/>
        <end position="216"/>
    </location>
</feature>
<feature type="coiled-coil region" evidence="1">
    <location>
        <begin position="37"/>
        <end position="71"/>
    </location>
</feature>
<dbReference type="EMBL" id="BKCJ010000086">
    <property type="protein sequence ID" value="GEU29633.1"/>
    <property type="molecule type" value="Genomic_DNA"/>
</dbReference>
<feature type="compositionally biased region" description="Basic and acidic residues" evidence="2">
    <location>
        <begin position="187"/>
        <end position="204"/>
    </location>
</feature>
<feature type="compositionally biased region" description="Basic residues" evidence="2">
    <location>
        <begin position="205"/>
        <end position="216"/>
    </location>
</feature>
<comment type="caution">
    <text evidence="3">The sequence shown here is derived from an EMBL/GenBank/DDBJ whole genome shotgun (WGS) entry which is preliminary data.</text>
</comment>
<keyword evidence="1" id="KW-0175">Coiled coil</keyword>
<organism evidence="3">
    <name type="scientific">Tanacetum cinerariifolium</name>
    <name type="common">Dalmatian daisy</name>
    <name type="synonym">Chrysanthemum cinerariifolium</name>
    <dbReference type="NCBI Taxonomy" id="118510"/>
    <lineage>
        <taxon>Eukaryota</taxon>
        <taxon>Viridiplantae</taxon>
        <taxon>Streptophyta</taxon>
        <taxon>Embryophyta</taxon>
        <taxon>Tracheophyta</taxon>
        <taxon>Spermatophyta</taxon>
        <taxon>Magnoliopsida</taxon>
        <taxon>eudicotyledons</taxon>
        <taxon>Gunneridae</taxon>
        <taxon>Pentapetalae</taxon>
        <taxon>asterids</taxon>
        <taxon>campanulids</taxon>
        <taxon>Asterales</taxon>
        <taxon>Asteraceae</taxon>
        <taxon>Asteroideae</taxon>
        <taxon>Anthemideae</taxon>
        <taxon>Anthemidinae</taxon>
        <taxon>Tanacetum</taxon>
    </lineage>
</organism>
<reference evidence="3" key="1">
    <citation type="journal article" date="2019" name="Sci. Rep.">
        <title>Draft genome of Tanacetum cinerariifolium, the natural source of mosquito coil.</title>
        <authorList>
            <person name="Yamashiro T."/>
            <person name="Shiraishi A."/>
            <person name="Satake H."/>
            <person name="Nakayama K."/>
        </authorList>
    </citation>
    <scope>NUCLEOTIDE SEQUENCE</scope>
</reference>
<evidence type="ECO:0000256" key="1">
    <source>
        <dbReference type="SAM" id="Coils"/>
    </source>
</evidence>
<evidence type="ECO:0000313" key="3">
    <source>
        <dbReference type="EMBL" id="GEU29633.1"/>
    </source>
</evidence>
<evidence type="ECO:0000256" key="2">
    <source>
        <dbReference type="SAM" id="MobiDB-lite"/>
    </source>
</evidence>
<gene>
    <name evidence="3" type="ORF">Tci_001611</name>
</gene>
<accession>A0A699GIY1</accession>